<comment type="subcellular location">
    <subcellularLocation>
        <location evidence="1">Nucleus</location>
    </subcellularLocation>
</comment>
<dbReference type="PANTHER" id="PTHR12135:SF0">
    <property type="entry name" value="DNA REPAIR PROTEIN COMPLEMENTING XP-C CELLS"/>
    <property type="match status" value="1"/>
</dbReference>
<dbReference type="InterPro" id="IPR042488">
    <property type="entry name" value="Rad4_BHD3_sf"/>
</dbReference>
<dbReference type="GO" id="GO:0003697">
    <property type="term" value="F:single-stranded DNA binding"/>
    <property type="evidence" value="ECO:0007669"/>
    <property type="project" value="TreeGrafter"/>
</dbReference>
<evidence type="ECO:0008006" key="10">
    <source>
        <dbReference type="Google" id="ProtNLM"/>
    </source>
</evidence>
<keyword evidence="4" id="KW-0234">DNA repair</keyword>
<feature type="domain" description="Rad4 beta-hairpin" evidence="8">
    <location>
        <begin position="527"/>
        <end position="601"/>
    </location>
</feature>
<dbReference type="GO" id="GO:0003684">
    <property type="term" value="F:damaged DNA binding"/>
    <property type="evidence" value="ECO:0007669"/>
    <property type="project" value="InterPro"/>
</dbReference>
<evidence type="ECO:0000313" key="9">
    <source>
        <dbReference type="EMBL" id="CRZ12419.1"/>
    </source>
</evidence>
<dbReference type="GO" id="GO:0005737">
    <property type="term" value="C:cytoplasm"/>
    <property type="evidence" value="ECO:0007669"/>
    <property type="project" value="TreeGrafter"/>
</dbReference>
<evidence type="ECO:0000256" key="2">
    <source>
        <dbReference type="ARBA" id="ARBA00009525"/>
    </source>
</evidence>
<dbReference type="GO" id="GO:0071942">
    <property type="term" value="C:XPC complex"/>
    <property type="evidence" value="ECO:0007669"/>
    <property type="project" value="TreeGrafter"/>
</dbReference>
<dbReference type="SUPFAM" id="SSF54001">
    <property type="entry name" value="Cysteine proteinases"/>
    <property type="match status" value="1"/>
</dbReference>
<keyword evidence="3" id="KW-0227">DNA damage</keyword>
<dbReference type="Gene3D" id="3.30.70.2460">
    <property type="entry name" value="Rad4, beta-hairpin domain BHD3"/>
    <property type="match status" value="1"/>
</dbReference>
<dbReference type="InterPro" id="IPR018326">
    <property type="entry name" value="Rad4_beta-hairpin_dom1"/>
</dbReference>
<dbReference type="Pfam" id="PF03835">
    <property type="entry name" value="Rad4"/>
    <property type="match status" value="1"/>
</dbReference>
<dbReference type="InterPro" id="IPR018325">
    <property type="entry name" value="Rad4/PNGase_transGLS-fold"/>
</dbReference>
<dbReference type="InterPro" id="IPR036985">
    <property type="entry name" value="Transglutaminase-like_sf"/>
</dbReference>
<feature type="domain" description="Rad4 beta-hairpin" evidence="7">
    <location>
        <begin position="469"/>
        <end position="520"/>
    </location>
</feature>
<organism evidence="9">
    <name type="scientific">Spongospora subterranea</name>
    <dbReference type="NCBI Taxonomy" id="70186"/>
    <lineage>
        <taxon>Eukaryota</taxon>
        <taxon>Sar</taxon>
        <taxon>Rhizaria</taxon>
        <taxon>Endomyxa</taxon>
        <taxon>Phytomyxea</taxon>
        <taxon>Plasmodiophorida</taxon>
        <taxon>Plasmodiophoridae</taxon>
        <taxon>Spongospora</taxon>
    </lineage>
</organism>
<reference evidence="9" key="1">
    <citation type="submission" date="2015-04" db="EMBL/GenBank/DDBJ databases">
        <title>The genome sequence of the plant pathogenic Rhizarian Plasmodiophora brassicae reveals insights in its biotrophic life cycle and the origin of chitin synthesis.</title>
        <authorList>
            <person name="Schwelm A."/>
            <person name="Fogelqvist J."/>
            <person name="Knaust A."/>
            <person name="Julke S."/>
            <person name="Lilja T."/>
            <person name="Dhandapani V."/>
            <person name="Bonilla-Rosso G."/>
            <person name="Karlsson M."/>
            <person name="Shevchenko A."/>
            <person name="Choi S.R."/>
            <person name="Kim H.G."/>
            <person name="Park J.Y."/>
            <person name="Lim Y.P."/>
            <person name="Ludwig-Muller J."/>
            <person name="Dixelius C."/>
        </authorList>
    </citation>
    <scope>NUCLEOTIDE SEQUENCE</scope>
    <source>
        <tissue evidence="9">Potato root galls</tissue>
    </source>
</reference>
<evidence type="ECO:0000256" key="5">
    <source>
        <dbReference type="ARBA" id="ARBA00023242"/>
    </source>
</evidence>
<feature type="non-terminal residue" evidence="9">
    <location>
        <position position="620"/>
    </location>
</feature>
<comment type="similarity">
    <text evidence="2">Belongs to the XPC family.</text>
</comment>
<keyword evidence="5" id="KW-0539">Nucleus</keyword>
<dbReference type="AlphaFoldDB" id="A0A0H5RUK7"/>
<dbReference type="InterPro" id="IPR018327">
    <property type="entry name" value="BHD_2"/>
</dbReference>
<accession>A0A0H5RUK7</accession>
<evidence type="ECO:0000259" key="6">
    <source>
        <dbReference type="SMART" id="SM01030"/>
    </source>
</evidence>
<dbReference type="InterPro" id="IPR018328">
    <property type="entry name" value="Rad4_beta-hairpin_dom3"/>
</dbReference>
<name>A0A0H5RUK7_9EUKA</name>
<dbReference type="InterPro" id="IPR004583">
    <property type="entry name" value="DNA_repair_Rad4"/>
</dbReference>
<dbReference type="EMBL" id="HACM01011977">
    <property type="protein sequence ID" value="CRZ12419.1"/>
    <property type="molecule type" value="Transcribed_RNA"/>
</dbReference>
<dbReference type="GO" id="GO:0006289">
    <property type="term" value="P:nucleotide-excision repair"/>
    <property type="evidence" value="ECO:0007669"/>
    <property type="project" value="InterPro"/>
</dbReference>
<protein>
    <recommendedName>
        <fullName evidence="10">Rad4 beta-hairpin domain-containing protein</fullName>
    </recommendedName>
</protein>
<dbReference type="SMART" id="SM01030">
    <property type="entry name" value="BHD_1"/>
    <property type="match status" value="1"/>
</dbReference>
<evidence type="ECO:0000256" key="1">
    <source>
        <dbReference type="ARBA" id="ARBA00004123"/>
    </source>
</evidence>
<evidence type="ECO:0000259" key="7">
    <source>
        <dbReference type="SMART" id="SM01031"/>
    </source>
</evidence>
<dbReference type="Pfam" id="PF10405">
    <property type="entry name" value="BHD_3"/>
    <property type="match status" value="1"/>
</dbReference>
<dbReference type="InterPro" id="IPR038765">
    <property type="entry name" value="Papain-like_cys_pep_sf"/>
</dbReference>
<dbReference type="GO" id="GO:0000111">
    <property type="term" value="C:nucleotide-excision repair factor 2 complex"/>
    <property type="evidence" value="ECO:0007669"/>
    <property type="project" value="TreeGrafter"/>
</dbReference>
<dbReference type="Pfam" id="PF10403">
    <property type="entry name" value="BHD_1"/>
    <property type="match status" value="1"/>
</dbReference>
<evidence type="ECO:0000256" key="4">
    <source>
        <dbReference type="ARBA" id="ARBA00023204"/>
    </source>
</evidence>
<dbReference type="SMART" id="SM01032">
    <property type="entry name" value="BHD_3"/>
    <property type="match status" value="1"/>
</dbReference>
<evidence type="ECO:0000259" key="8">
    <source>
        <dbReference type="SMART" id="SM01032"/>
    </source>
</evidence>
<evidence type="ECO:0000256" key="3">
    <source>
        <dbReference type="ARBA" id="ARBA00022763"/>
    </source>
</evidence>
<dbReference type="SMART" id="SM01031">
    <property type="entry name" value="BHD_2"/>
    <property type="match status" value="1"/>
</dbReference>
<feature type="domain" description="Rad4 beta-hairpin" evidence="6">
    <location>
        <begin position="416"/>
        <end position="467"/>
    </location>
</feature>
<dbReference type="Gene3D" id="2.20.20.110">
    <property type="entry name" value="Rad4, beta-hairpin domain BHD1"/>
    <property type="match status" value="1"/>
</dbReference>
<proteinExistence type="inferred from homology"/>
<dbReference type="PANTHER" id="PTHR12135">
    <property type="entry name" value="DNA REPAIR PROTEIN XP-C / RAD4"/>
    <property type="match status" value="1"/>
</dbReference>
<sequence>MTVVSDLSNECASGLKKITGRSEYFRDQRDRSLSLVELHERRIQEQCETQERIEFDEGLPAISENDDILNELLLSCPVSPCHDDDDDLSDAVIDQEHEPVVDGVTVEVGGGDVKQDSTLKPTRKASSAVARVRRLGKASHRVSLAILVHRHLQRSIVCNDDLLRALMLSIYDPDRDLQLPSMLSWFSDRFRTDLNIADLRSSCGSPLSCLKQQLSSLISCSGSDVSPSTSAILFTLLCRTLHLPARLIAVLDPLPVAPTKLLQRFSVAASADTARGRPCPCKSLNRSPYFSMNDDDAPLRKRRVGGRSSSSRASAMHSWVEVLLKGSWVPVNLLKGQIGDRKSFESLCSVPLTYVVGINDDKSIMDVVKRYASSWAAVIRRTPSRSWWEMGLKAYGRRYPAPDSAEERAELNAFADEDKIPDKLDDFRNHPKYAIKKFLKKYEVIYPDNEIIGEVKGHQVYSRSYVHTLHSKENWLREPMRTVRHGEVPFKKVKSRSRKVDADEMQGLYGLWQTDPWSPEPILNGIVPTSVYGHCELWTDRHLPDGAVHIDLPRIQLAARKCRVHFAPAMMGFQSGCMGSVPIIQGIVTAAVNKEAIVTIWQEMEQRRAENAERRRVDNV</sequence>
<dbReference type="GO" id="GO:0006298">
    <property type="term" value="P:mismatch repair"/>
    <property type="evidence" value="ECO:0007669"/>
    <property type="project" value="TreeGrafter"/>
</dbReference>
<dbReference type="Gene3D" id="3.90.260.10">
    <property type="entry name" value="Transglutaminase-like"/>
    <property type="match status" value="1"/>
</dbReference>